<dbReference type="GO" id="GO:0005743">
    <property type="term" value="C:mitochondrial inner membrane"/>
    <property type="evidence" value="ECO:0007669"/>
    <property type="project" value="UniProtKB-SubCell"/>
</dbReference>
<evidence type="ECO:0000256" key="9">
    <source>
        <dbReference type="RuleBase" id="RU363100"/>
    </source>
</evidence>
<gene>
    <name evidence="10" type="ORF">PHYBLDRAFT_180221</name>
</gene>
<dbReference type="Proteomes" id="UP000077315">
    <property type="component" value="Unassembled WGS sequence"/>
</dbReference>
<dbReference type="Pfam" id="PF03650">
    <property type="entry name" value="MPC"/>
    <property type="match status" value="1"/>
</dbReference>
<keyword evidence="5 9" id="KW-0999">Mitochondrion inner membrane</keyword>
<dbReference type="STRING" id="763407.A0A162PWZ5"/>
<dbReference type="EMBL" id="KV440975">
    <property type="protein sequence ID" value="OAD76777.1"/>
    <property type="molecule type" value="Genomic_DNA"/>
</dbReference>
<organism evidence="10 11">
    <name type="scientific">Phycomyces blakesleeanus (strain ATCC 8743b / DSM 1359 / FGSC 10004 / NBRC 33097 / NRRL 1555)</name>
    <dbReference type="NCBI Taxonomy" id="763407"/>
    <lineage>
        <taxon>Eukaryota</taxon>
        <taxon>Fungi</taxon>
        <taxon>Fungi incertae sedis</taxon>
        <taxon>Mucoromycota</taxon>
        <taxon>Mucoromycotina</taxon>
        <taxon>Mucoromycetes</taxon>
        <taxon>Mucorales</taxon>
        <taxon>Phycomycetaceae</taxon>
        <taxon>Phycomyces</taxon>
    </lineage>
</organism>
<keyword evidence="4" id="KW-0812">Transmembrane</keyword>
<dbReference type="PANTHER" id="PTHR14154">
    <property type="entry name" value="UPF0041 BRAIN PROTEIN 44-RELATED"/>
    <property type="match status" value="1"/>
</dbReference>
<dbReference type="InterPro" id="IPR005336">
    <property type="entry name" value="MPC"/>
</dbReference>
<evidence type="ECO:0000256" key="1">
    <source>
        <dbReference type="ARBA" id="ARBA00004448"/>
    </source>
</evidence>
<evidence type="ECO:0000313" key="10">
    <source>
        <dbReference type="EMBL" id="OAD76777.1"/>
    </source>
</evidence>
<dbReference type="VEuPathDB" id="FungiDB:PHYBLDRAFT_180221"/>
<dbReference type="OrthoDB" id="869189at2759"/>
<evidence type="ECO:0000256" key="3">
    <source>
        <dbReference type="ARBA" id="ARBA00022448"/>
    </source>
</evidence>
<sequence length="115" mass="12352">MAASAASQSALTRFINSPAGPKTIHFWAPATKWALVIAGVGDLNRPAEKLSLTQNLSLLATGLIWTRYATVIIPKNMTLCTVNMFVAATGFVQVARILKYRQSDEYKAKVAAGLA</sequence>
<dbReference type="RefSeq" id="XP_018294817.1">
    <property type="nucleotide sequence ID" value="XM_018438281.1"/>
</dbReference>
<dbReference type="GO" id="GO:0006850">
    <property type="term" value="P:pyruvate import into mitochondria"/>
    <property type="evidence" value="ECO:0007669"/>
    <property type="project" value="InterPro"/>
</dbReference>
<keyword evidence="6" id="KW-1133">Transmembrane helix</keyword>
<name>A0A162PWZ5_PHYB8</name>
<reference evidence="11" key="1">
    <citation type="submission" date="2015-06" db="EMBL/GenBank/DDBJ databases">
        <title>Expansion of signal transduction pathways in fungi by whole-genome duplication.</title>
        <authorList>
            <consortium name="DOE Joint Genome Institute"/>
            <person name="Corrochano L.M."/>
            <person name="Kuo A."/>
            <person name="Marcet-Houben M."/>
            <person name="Polaino S."/>
            <person name="Salamov A."/>
            <person name="Villalobos J.M."/>
            <person name="Alvarez M.I."/>
            <person name="Avalos J."/>
            <person name="Benito E.P."/>
            <person name="Benoit I."/>
            <person name="Burger G."/>
            <person name="Camino L.P."/>
            <person name="Canovas D."/>
            <person name="Cerda-Olmedo E."/>
            <person name="Cheng J.-F."/>
            <person name="Dominguez A."/>
            <person name="Elias M."/>
            <person name="Eslava A.P."/>
            <person name="Glaser F."/>
            <person name="Grimwood J."/>
            <person name="Gutierrez G."/>
            <person name="Heitman J."/>
            <person name="Henrissat B."/>
            <person name="Iturriaga E.A."/>
            <person name="Lang B.F."/>
            <person name="Lavin J.L."/>
            <person name="Lee S."/>
            <person name="Li W."/>
            <person name="Lindquist E."/>
            <person name="Lopez-Garcia S."/>
            <person name="Luque E.M."/>
            <person name="Marcos A.T."/>
            <person name="Martin J."/>
            <person name="McCluskey K."/>
            <person name="Medina H.R."/>
            <person name="Miralles-Duran A."/>
            <person name="Miyazaki A."/>
            <person name="Munoz-Torres E."/>
            <person name="Oguiza J.A."/>
            <person name="Ohm R."/>
            <person name="Olmedo M."/>
            <person name="Orejas M."/>
            <person name="Ortiz-Castellanos L."/>
            <person name="Pisabarro A.G."/>
            <person name="Rodriguez-Romero J."/>
            <person name="Ruiz-Herrera J."/>
            <person name="Ruiz-Vazquez R."/>
            <person name="Sanz C."/>
            <person name="Schackwitz W."/>
            <person name="Schmutz J."/>
            <person name="Shahriari M."/>
            <person name="Shelest E."/>
            <person name="Silva-Franco F."/>
            <person name="Soanes D."/>
            <person name="Syed K."/>
            <person name="Tagua V.G."/>
            <person name="Talbot N.J."/>
            <person name="Thon M."/>
            <person name="De vries R.P."/>
            <person name="Wiebenga A."/>
            <person name="Yadav J.S."/>
            <person name="Braun E.L."/>
            <person name="Baker S."/>
            <person name="Garre V."/>
            <person name="Horwitz B."/>
            <person name="Torres-Martinez S."/>
            <person name="Idnurm A."/>
            <person name="Herrera-Estrella A."/>
            <person name="Gabaldon T."/>
            <person name="Grigoriev I.V."/>
        </authorList>
    </citation>
    <scope>NUCLEOTIDE SEQUENCE [LARGE SCALE GENOMIC DNA]</scope>
    <source>
        <strain evidence="11">NRRL 1555(-)</strain>
    </source>
</reference>
<comment type="subcellular location">
    <subcellularLocation>
        <location evidence="1 9">Mitochondrion inner membrane</location>
        <topology evidence="1 9">Multi-pass membrane protein</topology>
    </subcellularLocation>
</comment>
<proteinExistence type="inferred from homology"/>
<comment type="function">
    <text evidence="9">Mediates the uptake of pyruvate into mitochondria.</text>
</comment>
<dbReference type="AlphaFoldDB" id="A0A162PWZ5"/>
<protein>
    <recommendedName>
        <fullName evidence="9">Mitochondrial pyruvate carrier</fullName>
    </recommendedName>
</protein>
<evidence type="ECO:0000256" key="7">
    <source>
        <dbReference type="ARBA" id="ARBA00023128"/>
    </source>
</evidence>
<comment type="similarity">
    <text evidence="2 9">Belongs to the mitochondrial pyruvate carrier (MPC) (TC 2.A.105) family.</text>
</comment>
<dbReference type="FunCoup" id="A0A162PWZ5">
    <property type="interactions" value="95"/>
</dbReference>
<evidence type="ECO:0000256" key="4">
    <source>
        <dbReference type="ARBA" id="ARBA00022692"/>
    </source>
</evidence>
<evidence type="ECO:0000256" key="5">
    <source>
        <dbReference type="ARBA" id="ARBA00022792"/>
    </source>
</evidence>
<keyword evidence="8" id="KW-0472">Membrane</keyword>
<evidence type="ECO:0000313" key="11">
    <source>
        <dbReference type="Proteomes" id="UP000077315"/>
    </source>
</evidence>
<keyword evidence="7 9" id="KW-0496">Mitochondrion</keyword>
<evidence type="ECO:0000256" key="8">
    <source>
        <dbReference type="ARBA" id="ARBA00023136"/>
    </source>
</evidence>
<keyword evidence="11" id="KW-1185">Reference proteome</keyword>
<dbReference type="InParanoid" id="A0A162PWZ5"/>
<dbReference type="GeneID" id="28999187"/>
<evidence type="ECO:0000256" key="2">
    <source>
        <dbReference type="ARBA" id="ARBA00006416"/>
    </source>
</evidence>
<accession>A0A162PWZ5</accession>
<evidence type="ECO:0000256" key="6">
    <source>
        <dbReference type="ARBA" id="ARBA00022989"/>
    </source>
</evidence>
<keyword evidence="3 9" id="KW-0813">Transport</keyword>